<evidence type="ECO:0000256" key="1">
    <source>
        <dbReference type="SAM" id="MobiDB-lite"/>
    </source>
</evidence>
<proteinExistence type="predicted"/>
<accession>A0ABP8E318</accession>
<dbReference type="Proteomes" id="UP001501594">
    <property type="component" value="Unassembled WGS sequence"/>
</dbReference>
<evidence type="ECO:0008006" key="4">
    <source>
        <dbReference type="Google" id="ProtNLM"/>
    </source>
</evidence>
<dbReference type="RefSeq" id="WP_344795589.1">
    <property type="nucleotide sequence ID" value="NZ_BAABAU010000001.1"/>
</dbReference>
<gene>
    <name evidence="2" type="ORF">GCM10022256_20110</name>
</gene>
<dbReference type="InterPro" id="IPR014717">
    <property type="entry name" value="Transl_elong_EF1B/ribsomal_bS6"/>
</dbReference>
<name>A0ABP8E318_9MICO</name>
<protein>
    <recommendedName>
        <fullName evidence="4">Pilus assembly protein PilO</fullName>
    </recommendedName>
</protein>
<feature type="region of interest" description="Disordered" evidence="1">
    <location>
        <begin position="239"/>
        <end position="269"/>
    </location>
</feature>
<organism evidence="2 3">
    <name type="scientific">Frondihabitans peucedani</name>
    <dbReference type="NCBI Taxonomy" id="598626"/>
    <lineage>
        <taxon>Bacteria</taxon>
        <taxon>Bacillati</taxon>
        <taxon>Actinomycetota</taxon>
        <taxon>Actinomycetes</taxon>
        <taxon>Micrococcales</taxon>
        <taxon>Microbacteriaceae</taxon>
        <taxon>Frondihabitans</taxon>
    </lineage>
</organism>
<evidence type="ECO:0000313" key="3">
    <source>
        <dbReference type="Proteomes" id="UP001501594"/>
    </source>
</evidence>
<comment type="caution">
    <text evidence="2">The sequence shown here is derived from an EMBL/GenBank/DDBJ whole genome shotgun (WGS) entry which is preliminary data.</text>
</comment>
<keyword evidence="3" id="KW-1185">Reference proteome</keyword>
<evidence type="ECO:0000313" key="2">
    <source>
        <dbReference type="EMBL" id="GAA4266399.1"/>
    </source>
</evidence>
<dbReference type="Gene3D" id="3.30.70.60">
    <property type="match status" value="1"/>
</dbReference>
<sequence length="269" mass="26929">MDRNRLMMIAAVLAAFVVLAGGFFLGVQPQLKSAADDHSAEVAVTAQNEKLASTLASLRAQYSKLGTKKADLADLRKTVPAGVDSGSMITELNGIAEKSGVTLSNIQFGTAASYMPPVSAAAPATATAGATASPSPSATASPTPVASTPVAPAVTTDPLITAANFSTIPLTVTIQGSYADALSFLQGVRDADRLFMINTITSAAGTSASGDSTTDAANAAPDTLNWTFGGLVYALTDAKSAQQSQQNSSSTTAGSTTADGSSTDTAAGK</sequence>
<dbReference type="EMBL" id="BAABAU010000001">
    <property type="protein sequence ID" value="GAA4266399.1"/>
    <property type="molecule type" value="Genomic_DNA"/>
</dbReference>
<reference evidence="3" key="1">
    <citation type="journal article" date="2019" name="Int. J. Syst. Evol. Microbiol.">
        <title>The Global Catalogue of Microorganisms (GCM) 10K type strain sequencing project: providing services to taxonomists for standard genome sequencing and annotation.</title>
        <authorList>
            <consortium name="The Broad Institute Genomics Platform"/>
            <consortium name="The Broad Institute Genome Sequencing Center for Infectious Disease"/>
            <person name="Wu L."/>
            <person name="Ma J."/>
        </authorList>
    </citation>
    <scope>NUCLEOTIDE SEQUENCE [LARGE SCALE GENOMIC DNA]</scope>
    <source>
        <strain evidence="3">JCM 17442</strain>
    </source>
</reference>
<feature type="region of interest" description="Disordered" evidence="1">
    <location>
        <begin position="128"/>
        <end position="149"/>
    </location>
</feature>